<dbReference type="SUPFAM" id="SSF117782">
    <property type="entry name" value="YbjQ-like"/>
    <property type="match status" value="1"/>
</dbReference>
<comment type="caution">
    <text evidence="2">The sequence shown here is derived from an EMBL/GenBank/DDBJ whole genome shotgun (WGS) entry which is preliminary data.</text>
</comment>
<sequence length="46" mass="4721">MDRLIETARARGASAVLAVRYDVTAAQDSGTEIRAYGTAAVIAPAA</sequence>
<evidence type="ECO:0008006" key="4">
    <source>
        <dbReference type="Google" id="ProtNLM"/>
    </source>
</evidence>
<dbReference type="Gene3D" id="3.30.110.70">
    <property type="entry name" value="Hypothetical protein apc22750. Chain B"/>
    <property type="match status" value="1"/>
</dbReference>
<evidence type="ECO:0000313" key="2">
    <source>
        <dbReference type="EMBL" id="GHA68532.1"/>
    </source>
</evidence>
<dbReference type="EMBL" id="BMVN01000065">
    <property type="protein sequence ID" value="GHA68532.1"/>
    <property type="molecule type" value="Genomic_DNA"/>
</dbReference>
<dbReference type="Pfam" id="PF01906">
    <property type="entry name" value="YbjQ_1"/>
    <property type="match status" value="1"/>
</dbReference>
<dbReference type="InterPro" id="IPR002765">
    <property type="entry name" value="UPF0145_YbjQ-like"/>
</dbReference>
<keyword evidence="3" id="KW-1185">Reference proteome</keyword>
<organism evidence="2 3">
    <name type="scientific">Streptomyces canarius</name>
    <dbReference type="NCBI Taxonomy" id="285453"/>
    <lineage>
        <taxon>Bacteria</taxon>
        <taxon>Bacillati</taxon>
        <taxon>Actinomycetota</taxon>
        <taxon>Actinomycetes</taxon>
        <taxon>Kitasatosporales</taxon>
        <taxon>Streptomycetaceae</taxon>
        <taxon>Streptomyces</taxon>
    </lineage>
</organism>
<proteinExistence type="inferred from homology"/>
<dbReference type="Proteomes" id="UP000653644">
    <property type="component" value="Unassembled WGS sequence"/>
</dbReference>
<gene>
    <name evidence="2" type="ORF">GCM10010345_85290</name>
</gene>
<name>A0ABQ3DDK2_9ACTN</name>
<evidence type="ECO:0000313" key="3">
    <source>
        <dbReference type="Proteomes" id="UP000653644"/>
    </source>
</evidence>
<reference evidence="3" key="1">
    <citation type="journal article" date="2019" name="Int. J. Syst. Evol. Microbiol.">
        <title>The Global Catalogue of Microorganisms (GCM) 10K type strain sequencing project: providing services to taxonomists for standard genome sequencing and annotation.</title>
        <authorList>
            <consortium name="The Broad Institute Genomics Platform"/>
            <consortium name="The Broad Institute Genome Sequencing Center for Infectious Disease"/>
            <person name="Wu L."/>
            <person name="Ma J."/>
        </authorList>
    </citation>
    <scope>NUCLEOTIDE SEQUENCE [LARGE SCALE GENOMIC DNA]</scope>
    <source>
        <strain evidence="3">JCM 4733</strain>
    </source>
</reference>
<evidence type="ECO:0000256" key="1">
    <source>
        <dbReference type="ARBA" id="ARBA00010751"/>
    </source>
</evidence>
<accession>A0ABQ3DDK2</accession>
<dbReference type="InterPro" id="IPR035439">
    <property type="entry name" value="UPF0145_dom_sf"/>
</dbReference>
<protein>
    <recommendedName>
        <fullName evidence="4">Heavy metal-binding domain-containing protein</fullName>
    </recommendedName>
</protein>
<comment type="similarity">
    <text evidence="1">Belongs to the UPF0145 family.</text>
</comment>